<accession>A0A0F4GSX1</accession>
<dbReference type="OrthoDB" id="448450at2759"/>
<dbReference type="GO" id="GO:0005777">
    <property type="term" value="C:peroxisome"/>
    <property type="evidence" value="ECO:0007669"/>
    <property type="project" value="UniProtKB-SubCell"/>
</dbReference>
<feature type="region of interest" description="Disordered" evidence="5">
    <location>
        <begin position="275"/>
        <end position="304"/>
    </location>
</feature>
<keyword evidence="2" id="KW-0843">Virulence</keyword>
<dbReference type="EMBL" id="LAFY01000315">
    <property type="protein sequence ID" value="KJY00525.1"/>
    <property type="molecule type" value="Genomic_DNA"/>
</dbReference>
<organism evidence="6 7">
    <name type="scientific">Zymoseptoria brevis</name>
    <dbReference type="NCBI Taxonomy" id="1047168"/>
    <lineage>
        <taxon>Eukaryota</taxon>
        <taxon>Fungi</taxon>
        <taxon>Dikarya</taxon>
        <taxon>Ascomycota</taxon>
        <taxon>Pezizomycotina</taxon>
        <taxon>Dothideomycetes</taxon>
        <taxon>Dothideomycetidae</taxon>
        <taxon>Mycosphaerellales</taxon>
        <taxon>Mycosphaerellaceae</taxon>
        <taxon>Zymoseptoria</taxon>
    </lineage>
</organism>
<gene>
    <name evidence="6" type="ORF">TI39_contig323g00060</name>
</gene>
<dbReference type="PANTHER" id="PTHR43684">
    <property type="match status" value="1"/>
</dbReference>
<dbReference type="Proteomes" id="UP000033647">
    <property type="component" value="Unassembled WGS sequence"/>
</dbReference>
<feature type="compositionally biased region" description="Basic and acidic residues" evidence="5">
    <location>
        <begin position="280"/>
        <end position="304"/>
    </location>
</feature>
<evidence type="ECO:0000256" key="2">
    <source>
        <dbReference type="ARBA" id="ARBA00023026"/>
    </source>
</evidence>
<evidence type="ECO:0000256" key="5">
    <source>
        <dbReference type="SAM" id="MobiDB-lite"/>
    </source>
</evidence>
<dbReference type="InterPro" id="IPR001753">
    <property type="entry name" value="Enoyl-CoA_hydra/iso"/>
</dbReference>
<reference evidence="6 7" key="1">
    <citation type="submission" date="2015-03" db="EMBL/GenBank/DDBJ databases">
        <title>RNA-seq based gene annotation and comparative genomics of four Zymoseptoria species reveal species-specific pathogenicity related genes and transposable element activity.</title>
        <authorList>
            <person name="Grandaubert J."/>
            <person name="Bhattacharyya A."/>
            <person name="Stukenbrock E.H."/>
        </authorList>
    </citation>
    <scope>NUCLEOTIDE SEQUENCE [LARGE SCALE GENOMIC DNA]</scope>
    <source>
        <strain evidence="6 7">Zb18110</strain>
    </source>
</reference>
<sequence>MFARLFKPTSLKPVFRTNTLQVIPRLRFLSAMTSPPQLDTVKIDVDSDAIAIITYNRPKNANALNTTILKDVLAAWKWAESTSSIRIILTTGAGKFYTAGLDLLDPINQDTTTGATINKEFITAISAIHEAIIKTDKIVISAVNGPAPGWGTSSIALSDLVYAVPSAIFFTPFVQWGLCAEGCSSLTFTRAMGRQKASALILAGQRMTAAELESAGLVTRVLEAEGFLEQVLGIARGMVKLPAKSLKANKALLMNGGLRDELLETNRKEMELLATQAGGEESKGAIKGFKEETERKKKEKASKL</sequence>
<dbReference type="SUPFAM" id="SSF52096">
    <property type="entry name" value="ClpP/crotonase"/>
    <property type="match status" value="1"/>
</dbReference>
<keyword evidence="4" id="KW-0413">Isomerase</keyword>
<dbReference type="Pfam" id="PF00378">
    <property type="entry name" value="ECH_1"/>
    <property type="match status" value="1"/>
</dbReference>
<dbReference type="InterPro" id="IPR029045">
    <property type="entry name" value="ClpP/crotonase-like_dom_sf"/>
</dbReference>
<comment type="subcellular location">
    <subcellularLocation>
        <location evidence="1">Peroxisome</location>
    </subcellularLocation>
</comment>
<dbReference type="Gene3D" id="3.90.226.10">
    <property type="entry name" value="2-enoyl-CoA Hydratase, Chain A, domain 1"/>
    <property type="match status" value="1"/>
</dbReference>
<dbReference type="Gene3D" id="1.10.12.10">
    <property type="entry name" value="Lyase 2-enoyl-coa Hydratase, Chain A, domain 2"/>
    <property type="match status" value="1"/>
</dbReference>
<keyword evidence="7" id="KW-1185">Reference proteome</keyword>
<protein>
    <submittedName>
        <fullName evidence="6">Uncharacterized protein</fullName>
    </submittedName>
</protein>
<evidence type="ECO:0000313" key="6">
    <source>
        <dbReference type="EMBL" id="KJY00525.1"/>
    </source>
</evidence>
<comment type="caution">
    <text evidence="6">The sequence shown here is derived from an EMBL/GenBank/DDBJ whole genome shotgun (WGS) entry which is preliminary data.</text>
</comment>
<dbReference type="AlphaFoldDB" id="A0A0F4GSX1"/>
<dbReference type="InterPro" id="IPR014748">
    <property type="entry name" value="Enoyl-CoA_hydra_C"/>
</dbReference>
<dbReference type="GO" id="GO:0004165">
    <property type="term" value="F:delta(3)-delta(2)-enoyl-CoA isomerase activity"/>
    <property type="evidence" value="ECO:0007669"/>
    <property type="project" value="UniProtKB-ARBA"/>
</dbReference>
<dbReference type="CDD" id="cd06558">
    <property type="entry name" value="crotonase-like"/>
    <property type="match status" value="1"/>
</dbReference>
<evidence type="ECO:0000256" key="1">
    <source>
        <dbReference type="ARBA" id="ARBA00004275"/>
    </source>
</evidence>
<dbReference type="InterPro" id="IPR051053">
    <property type="entry name" value="ECH/Chromodomain_protein"/>
</dbReference>
<dbReference type="PANTHER" id="PTHR43684:SF1">
    <property type="entry name" value="ENOYL-COA DELTA ISOMERASE 2"/>
    <property type="match status" value="1"/>
</dbReference>
<proteinExistence type="predicted"/>
<evidence type="ECO:0000256" key="4">
    <source>
        <dbReference type="ARBA" id="ARBA00023235"/>
    </source>
</evidence>
<dbReference type="STRING" id="1047168.A0A0F4GSX1"/>
<evidence type="ECO:0000256" key="3">
    <source>
        <dbReference type="ARBA" id="ARBA00023140"/>
    </source>
</evidence>
<name>A0A0F4GSX1_9PEZI</name>
<evidence type="ECO:0000313" key="7">
    <source>
        <dbReference type="Proteomes" id="UP000033647"/>
    </source>
</evidence>
<keyword evidence="3" id="KW-0576">Peroxisome</keyword>